<dbReference type="InterPro" id="IPR035965">
    <property type="entry name" value="PAS-like_dom_sf"/>
</dbReference>
<evidence type="ECO:0000259" key="7">
    <source>
        <dbReference type="PROSITE" id="PS50109"/>
    </source>
</evidence>
<evidence type="ECO:0000256" key="6">
    <source>
        <dbReference type="PROSITE-ProRule" id="PRU00169"/>
    </source>
</evidence>
<dbReference type="Pfam" id="PF13426">
    <property type="entry name" value="PAS_9"/>
    <property type="match status" value="1"/>
</dbReference>
<evidence type="ECO:0000313" key="12">
    <source>
        <dbReference type="Proteomes" id="UP001293718"/>
    </source>
</evidence>
<evidence type="ECO:0000256" key="1">
    <source>
        <dbReference type="ARBA" id="ARBA00000085"/>
    </source>
</evidence>
<dbReference type="Pfam" id="PF08447">
    <property type="entry name" value="PAS_3"/>
    <property type="match status" value="1"/>
</dbReference>
<feature type="modified residue" description="4-aspartylphosphate" evidence="6">
    <location>
        <position position="891"/>
    </location>
</feature>
<dbReference type="InterPro" id="IPR011006">
    <property type="entry name" value="CheY-like_superfamily"/>
</dbReference>
<evidence type="ECO:0000256" key="4">
    <source>
        <dbReference type="ARBA" id="ARBA00022679"/>
    </source>
</evidence>
<dbReference type="PRINTS" id="PR00344">
    <property type="entry name" value="BCTRLSENSOR"/>
</dbReference>
<keyword evidence="12" id="KW-1185">Reference proteome</keyword>
<evidence type="ECO:0000259" key="9">
    <source>
        <dbReference type="PROSITE" id="PS50112"/>
    </source>
</evidence>
<dbReference type="EC" id="2.7.13.3" evidence="2"/>
<reference evidence="11 12" key="1">
    <citation type="submission" date="2023-11" db="EMBL/GenBank/DDBJ databases">
        <title>Draft genome of Azohydromonas lata strain H1 (DSM1123), a polyhydroxyalkanoate producer.</title>
        <authorList>
            <person name="Traversa D."/>
            <person name="D'Addabbo P."/>
            <person name="Pazzani C."/>
            <person name="Manzari C."/>
            <person name="Chiara M."/>
            <person name="Scrascia M."/>
        </authorList>
    </citation>
    <scope>NUCLEOTIDE SEQUENCE [LARGE SCALE GENOMIC DNA]</scope>
    <source>
        <strain evidence="11 12">H1</strain>
    </source>
</reference>
<dbReference type="InterPro" id="IPR003018">
    <property type="entry name" value="GAF"/>
</dbReference>
<dbReference type="PROSITE" id="PS50113">
    <property type="entry name" value="PAC"/>
    <property type="match status" value="1"/>
</dbReference>
<evidence type="ECO:0000259" key="10">
    <source>
        <dbReference type="PROSITE" id="PS50113"/>
    </source>
</evidence>
<evidence type="ECO:0000313" key="11">
    <source>
        <dbReference type="EMBL" id="MDZ5458067.1"/>
    </source>
</evidence>
<protein>
    <recommendedName>
        <fullName evidence="2">histidine kinase</fullName>
        <ecNumber evidence="2">2.7.13.3</ecNumber>
    </recommendedName>
</protein>
<feature type="domain" description="Response regulatory" evidence="8">
    <location>
        <begin position="842"/>
        <end position="958"/>
    </location>
</feature>
<dbReference type="SUPFAM" id="SSF52172">
    <property type="entry name" value="CheY-like"/>
    <property type="match status" value="1"/>
</dbReference>
<dbReference type="CDD" id="cd00130">
    <property type="entry name" value="PAS"/>
    <property type="match status" value="2"/>
</dbReference>
<organism evidence="11 12">
    <name type="scientific">Azohydromonas lata</name>
    <dbReference type="NCBI Taxonomy" id="45677"/>
    <lineage>
        <taxon>Bacteria</taxon>
        <taxon>Pseudomonadati</taxon>
        <taxon>Pseudomonadota</taxon>
        <taxon>Betaproteobacteria</taxon>
        <taxon>Burkholderiales</taxon>
        <taxon>Sphaerotilaceae</taxon>
        <taxon>Azohydromonas</taxon>
    </lineage>
</organism>
<dbReference type="Proteomes" id="UP001293718">
    <property type="component" value="Unassembled WGS sequence"/>
</dbReference>
<sequence>MGYAAGQMDNADEDITGRWPFCAGEMAQRVRVHDWASTPLGPIEHWPANLRTTVQLVLEHPFACIVLWGPRLIQIYNDAYRDLTGVKHPQGLGQPTRECWPEVWHINEPIFERVWRGESSVFEDALYPLARSGVLKNVWFSLTYSPVRDGAGRVVAVFVTVIETTRRLRAEAALRQGQARQDFLLRLSDALRPLQDAQAIKRQATRLLGETLGVNRAFYAEVEGDDWMVVKGYERATVSLADGPYSARTFGDWIMATYCAGRRLVFHDSGTDPRFSPTQRQAHAAVQILAAVGVPLVKEGVLVAILAVHSATPRHWSDEELALVEETAERTWAAVERARAETALRNSREQLEMALRAATMGVFDWDPATRCIGLTDESAEIFGLLPGSRQLDIETFLKLIHPDDVARHRAALLDAGACGHEWLGEYRVLRPCDGKLVWIEERGRWVADAATGRAGVKGVQWDVTARRTAQERLQGVFSLATVGVLFWGEGFGLTQVNDAFLRMSGFTREEALGRTWQEFTPPEFHAASLRAVQDVLTLGETTPYEKQYIRKDGSRWWGLFAARKVGDEVLEFVLDVSARYQAEDANRAKSAFLANMSHEIRTPMNAIIGLAHLLGHEGLMPRQAEQVARIEDAARHLLSIINDILDLSRIEAGKLQLEERDFELPALLEQVRSLLSEGAAAKGLYLAVDAGGLPRWLRGDETRLRQALLNYAGNALKFTPKGGIVLRARQLQEREGRLLVRFEVEDSGVGIDAAQLPRLFKAFEQADASTTREHGGTGLGLAITRCLAELMGGGAGAQPREKGGSLFWFTAWLGRGAGAQAQDPAQPARADAELRQRHAGTRVLVAEDNVINREVALALLRAVELQVDFAENGQAALDKVVQARYGLVLMDMQMPVMDGLQATRALRALPGLQTLPVLAMTANAFAEDRAACLAAGMDDFVTKPVQPQALYATLLKWLDREKTFSSKAHQAC</sequence>
<dbReference type="SMART" id="SM00065">
    <property type="entry name" value="GAF"/>
    <property type="match status" value="1"/>
</dbReference>
<dbReference type="PANTHER" id="PTHR45339:SF5">
    <property type="entry name" value="HISTIDINE KINASE"/>
    <property type="match status" value="1"/>
</dbReference>
<dbReference type="EMBL" id="JAXOJX010000025">
    <property type="protein sequence ID" value="MDZ5458067.1"/>
    <property type="molecule type" value="Genomic_DNA"/>
</dbReference>
<dbReference type="SUPFAM" id="SSF55781">
    <property type="entry name" value="GAF domain-like"/>
    <property type="match status" value="1"/>
</dbReference>
<dbReference type="SMART" id="SM00091">
    <property type="entry name" value="PAS"/>
    <property type="match status" value="3"/>
</dbReference>
<dbReference type="Pfam" id="PF01590">
    <property type="entry name" value="GAF"/>
    <property type="match status" value="1"/>
</dbReference>
<dbReference type="InterPro" id="IPR013655">
    <property type="entry name" value="PAS_fold_3"/>
</dbReference>
<name>A0ABU5IG21_9BURK</name>
<dbReference type="RefSeq" id="WP_322466245.1">
    <property type="nucleotide sequence ID" value="NZ_JAXOJX010000025.1"/>
</dbReference>
<dbReference type="InterPro" id="IPR000700">
    <property type="entry name" value="PAS-assoc_C"/>
</dbReference>
<dbReference type="SMART" id="SM00387">
    <property type="entry name" value="HATPase_c"/>
    <property type="match status" value="1"/>
</dbReference>
<dbReference type="CDD" id="cd16922">
    <property type="entry name" value="HATPase_EvgS-ArcB-TorS-like"/>
    <property type="match status" value="1"/>
</dbReference>
<dbReference type="PROSITE" id="PS50109">
    <property type="entry name" value="HIS_KIN"/>
    <property type="match status" value="1"/>
</dbReference>
<dbReference type="Gene3D" id="3.30.565.10">
    <property type="entry name" value="Histidine kinase-like ATPase, C-terminal domain"/>
    <property type="match status" value="1"/>
</dbReference>
<dbReference type="Pfam" id="PF00072">
    <property type="entry name" value="Response_reg"/>
    <property type="match status" value="1"/>
</dbReference>
<dbReference type="CDD" id="cd00082">
    <property type="entry name" value="HisKA"/>
    <property type="match status" value="1"/>
</dbReference>
<dbReference type="SUPFAM" id="SSF55785">
    <property type="entry name" value="PYP-like sensor domain (PAS domain)"/>
    <property type="match status" value="3"/>
</dbReference>
<dbReference type="InterPro" id="IPR036097">
    <property type="entry name" value="HisK_dim/P_sf"/>
</dbReference>
<dbReference type="PROSITE" id="PS50112">
    <property type="entry name" value="PAS"/>
    <property type="match status" value="1"/>
</dbReference>
<dbReference type="Gene3D" id="3.40.50.2300">
    <property type="match status" value="1"/>
</dbReference>
<comment type="catalytic activity">
    <reaction evidence="1">
        <text>ATP + protein L-histidine = ADP + protein N-phospho-L-histidine.</text>
        <dbReference type="EC" id="2.7.13.3"/>
    </reaction>
</comment>
<feature type="domain" description="Histidine kinase" evidence="7">
    <location>
        <begin position="595"/>
        <end position="815"/>
    </location>
</feature>
<dbReference type="InterPro" id="IPR000014">
    <property type="entry name" value="PAS"/>
</dbReference>
<dbReference type="InterPro" id="IPR004358">
    <property type="entry name" value="Sig_transdc_His_kin-like_C"/>
</dbReference>
<keyword evidence="4" id="KW-0808">Transferase</keyword>
<dbReference type="PROSITE" id="PS50110">
    <property type="entry name" value="RESPONSE_REGULATORY"/>
    <property type="match status" value="1"/>
</dbReference>
<dbReference type="Pfam" id="PF02518">
    <property type="entry name" value="HATPase_c"/>
    <property type="match status" value="1"/>
</dbReference>
<dbReference type="SUPFAM" id="SSF55874">
    <property type="entry name" value="ATPase domain of HSP90 chaperone/DNA topoisomerase II/histidine kinase"/>
    <property type="match status" value="1"/>
</dbReference>
<dbReference type="SMART" id="SM00388">
    <property type="entry name" value="HisKA"/>
    <property type="match status" value="1"/>
</dbReference>
<comment type="caution">
    <text evidence="11">The sequence shown here is derived from an EMBL/GenBank/DDBJ whole genome shotgun (WGS) entry which is preliminary data.</text>
</comment>
<dbReference type="SMART" id="SM00448">
    <property type="entry name" value="REC"/>
    <property type="match status" value="1"/>
</dbReference>
<dbReference type="InterPro" id="IPR003594">
    <property type="entry name" value="HATPase_dom"/>
</dbReference>
<evidence type="ECO:0000256" key="5">
    <source>
        <dbReference type="ARBA" id="ARBA00022777"/>
    </source>
</evidence>
<evidence type="ECO:0000256" key="3">
    <source>
        <dbReference type="ARBA" id="ARBA00022553"/>
    </source>
</evidence>
<dbReference type="Pfam" id="PF00512">
    <property type="entry name" value="HisKA"/>
    <property type="match status" value="1"/>
</dbReference>
<dbReference type="NCBIfam" id="TIGR00229">
    <property type="entry name" value="sensory_box"/>
    <property type="match status" value="1"/>
</dbReference>
<dbReference type="Gene3D" id="1.10.287.130">
    <property type="match status" value="1"/>
</dbReference>
<evidence type="ECO:0000259" key="8">
    <source>
        <dbReference type="PROSITE" id="PS50110"/>
    </source>
</evidence>
<evidence type="ECO:0000256" key="2">
    <source>
        <dbReference type="ARBA" id="ARBA00012438"/>
    </source>
</evidence>
<dbReference type="Gene3D" id="3.30.450.20">
    <property type="entry name" value="PAS domain"/>
    <property type="match status" value="3"/>
</dbReference>
<accession>A0ABU5IG21</accession>
<dbReference type="InterPro" id="IPR013656">
    <property type="entry name" value="PAS_4"/>
</dbReference>
<dbReference type="PANTHER" id="PTHR45339">
    <property type="entry name" value="HYBRID SIGNAL TRANSDUCTION HISTIDINE KINASE J"/>
    <property type="match status" value="1"/>
</dbReference>
<feature type="domain" description="PAS" evidence="9">
    <location>
        <begin position="469"/>
        <end position="539"/>
    </location>
</feature>
<dbReference type="Gene3D" id="3.30.450.40">
    <property type="match status" value="1"/>
</dbReference>
<feature type="domain" description="PAC" evidence="10">
    <location>
        <begin position="422"/>
        <end position="475"/>
    </location>
</feature>
<dbReference type="CDD" id="cd17546">
    <property type="entry name" value="REC_hyHK_CKI1_RcsC-like"/>
    <property type="match status" value="1"/>
</dbReference>
<dbReference type="Pfam" id="PF08448">
    <property type="entry name" value="PAS_4"/>
    <property type="match status" value="1"/>
</dbReference>
<dbReference type="InterPro" id="IPR029016">
    <property type="entry name" value="GAF-like_dom_sf"/>
</dbReference>
<keyword evidence="5" id="KW-0418">Kinase</keyword>
<dbReference type="InterPro" id="IPR005467">
    <property type="entry name" value="His_kinase_dom"/>
</dbReference>
<dbReference type="InterPro" id="IPR036890">
    <property type="entry name" value="HATPase_C_sf"/>
</dbReference>
<keyword evidence="3 6" id="KW-0597">Phosphoprotein</keyword>
<dbReference type="SUPFAM" id="SSF47384">
    <property type="entry name" value="Homodimeric domain of signal transducing histidine kinase"/>
    <property type="match status" value="1"/>
</dbReference>
<dbReference type="InterPro" id="IPR003661">
    <property type="entry name" value="HisK_dim/P_dom"/>
</dbReference>
<proteinExistence type="predicted"/>
<dbReference type="InterPro" id="IPR001789">
    <property type="entry name" value="Sig_transdc_resp-reg_receiver"/>
</dbReference>
<gene>
    <name evidence="11" type="ORF">SM757_15925</name>
</gene>